<dbReference type="AlphaFoldDB" id="A0A1X7SXF8"/>
<dbReference type="KEGG" id="aqu:109590958"/>
<feature type="compositionally biased region" description="Polar residues" evidence="1">
    <location>
        <begin position="222"/>
        <end position="236"/>
    </location>
</feature>
<keyword evidence="2" id="KW-1133">Transmembrane helix</keyword>
<keyword evidence="2" id="KW-0812">Transmembrane</keyword>
<evidence type="ECO:0008006" key="5">
    <source>
        <dbReference type="Google" id="ProtNLM"/>
    </source>
</evidence>
<evidence type="ECO:0000256" key="2">
    <source>
        <dbReference type="SAM" id="Phobius"/>
    </source>
</evidence>
<proteinExistence type="predicted"/>
<keyword evidence="2" id="KW-0472">Membrane</keyword>
<dbReference type="Gene3D" id="2.60.40.10">
    <property type="entry name" value="Immunoglobulins"/>
    <property type="match status" value="1"/>
</dbReference>
<name>A0A1X7SXF8_AMPQE</name>
<sequence>MRIGDTIVLSWDPVTLEEAKGFFVYSITLTPDDGSTSSTLRQTNTRTISVAYDTTSVNITDTEPQLAYTVSISVLLLSDVGLIEGPAIHTSLTMPPTNISSTDDGSVLLVAVIVSTALIMIFFVVVVLMCIIIVVLYRKKSKKFDISKANELSVAPNVGYGLVAIASTSETQNNEGIYEKIDEYLYEPIDDKVEQQKEEDTSIVGDSVVDNIPIANCPTFATSPITAPISSPNQGETNEEQDVDEYEDMS</sequence>
<dbReference type="Proteomes" id="UP000007879">
    <property type="component" value="Unassembled WGS sequence"/>
</dbReference>
<keyword evidence="4" id="KW-1185">Reference proteome</keyword>
<feature type="transmembrane region" description="Helical" evidence="2">
    <location>
        <begin position="108"/>
        <end position="137"/>
    </location>
</feature>
<dbReference type="InParanoid" id="A0A1X7SXF8"/>
<reference evidence="3" key="2">
    <citation type="submission" date="2017-05" db="UniProtKB">
        <authorList>
            <consortium name="EnsemblMetazoa"/>
        </authorList>
    </citation>
    <scope>IDENTIFICATION</scope>
</reference>
<evidence type="ECO:0000313" key="4">
    <source>
        <dbReference type="Proteomes" id="UP000007879"/>
    </source>
</evidence>
<reference evidence="4" key="1">
    <citation type="journal article" date="2010" name="Nature">
        <title>The Amphimedon queenslandica genome and the evolution of animal complexity.</title>
        <authorList>
            <person name="Srivastava M."/>
            <person name="Simakov O."/>
            <person name="Chapman J."/>
            <person name="Fahey B."/>
            <person name="Gauthier M.E."/>
            <person name="Mitros T."/>
            <person name="Richards G.S."/>
            <person name="Conaco C."/>
            <person name="Dacre M."/>
            <person name="Hellsten U."/>
            <person name="Larroux C."/>
            <person name="Putnam N.H."/>
            <person name="Stanke M."/>
            <person name="Adamska M."/>
            <person name="Darling A."/>
            <person name="Degnan S.M."/>
            <person name="Oakley T.H."/>
            <person name="Plachetzki D.C."/>
            <person name="Zhai Y."/>
            <person name="Adamski M."/>
            <person name="Calcino A."/>
            <person name="Cummins S.F."/>
            <person name="Goodstein D.M."/>
            <person name="Harris C."/>
            <person name="Jackson D.J."/>
            <person name="Leys S.P."/>
            <person name="Shu S."/>
            <person name="Woodcroft B.J."/>
            <person name="Vervoort M."/>
            <person name="Kosik K.S."/>
            <person name="Manning G."/>
            <person name="Degnan B.M."/>
            <person name="Rokhsar D.S."/>
        </authorList>
    </citation>
    <scope>NUCLEOTIDE SEQUENCE [LARGE SCALE GENOMIC DNA]</scope>
</reference>
<protein>
    <recommendedName>
        <fullName evidence="5">Fibronectin type-III domain-containing protein</fullName>
    </recommendedName>
</protein>
<feature type="transmembrane region" description="Helical" evidence="2">
    <location>
        <begin position="66"/>
        <end position="88"/>
    </location>
</feature>
<feature type="compositionally biased region" description="Acidic residues" evidence="1">
    <location>
        <begin position="237"/>
        <end position="250"/>
    </location>
</feature>
<dbReference type="InterPro" id="IPR013783">
    <property type="entry name" value="Ig-like_fold"/>
</dbReference>
<dbReference type="EnsemblMetazoa" id="Aqu2.1.06849_001">
    <property type="protein sequence ID" value="Aqu2.1.06849_001"/>
    <property type="gene ID" value="Aqu2.1.06849"/>
</dbReference>
<gene>
    <name evidence="3" type="primary">109590958</name>
</gene>
<evidence type="ECO:0000256" key="1">
    <source>
        <dbReference type="SAM" id="MobiDB-lite"/>
    </source>
</evidence>
<feature type="region of interest" description="Disordered" evidence="1">
    <location>
        <begin position="222"/>
        <end position="250"/>
    </location>
</feature>
<organism evidence="3">
    <name type="scientific">Amphimedon queenslandica</name>
    <name type="common">Sponge</name>
    <dbReference type="NCBI Taxonomy" id="400682"/>
    <lineage>
        <taxon>Eukaryota</taxon>
        <taxon>Metazoa</taxon>
        <taxon>Porifera</taxon>
        <taxon>Demospongiae</taxon>
        <taxon>Heteroscleromorpha</taxon>
        <taxon>Haplosclerida</taxon>
        <taxon>Niphatidae</taxon>
        <taxon>Amphimedon</taxon>
    </lineage>
</organism>
<accession>A0A1X7SXF8</accession>
<dbReference type="OrthoDB" id="37297at2759"/>
<dbReference type="InterPro" id="IPR036116">
    <property type="entry name" value="FN3_sf"/>
</dbReference>
<evidence type="ECO:0000313" key="3">
    <source>
        <dbReference type="EnsemblMetazoa" id="Aqu2.1.06849_001"/>
    </source>
</evidence>
<dbReference type="EnsemblMetazoa" id="XM_020006791.1">
    <property type="protein sequence ID" value="XP_019862350.1"/>
    <property type="gene ID" value="LOC109590958"/>
</dbReference>
<dbReference type="SUPFAM" id="SSF49265">
    <property type="entry name" value="Fibronectin type III"/>
    <property type="match status" value="1"/>
</dbReference>